<accession>X6M8B7</accession>
<name>X6M8B7_RETFI</name>
<feature type="transmembrane region" description="Helical" evidence="2">
    <location>
        <begin position="98"/>
        <end position="114"/>
    </location>
</feature>
<dbReference type="EMBL" id="ASPP01024184">
    <property type="protein sequence ID" value="ETO09270.1"/>
    <property type="molecule type" value="Genomic_DNA"/>
</dbReference>
<protein>
    <submittedName>
        <fullName evidence="3">Uncharacterized protein</fullName>
    </submittedName>
</protein>
<evidence type="ECO:0000256" key="2">
    <source>
        <dbReference type="SAM" id="Phobius"/>
    </source>
</evidence>
<evidence type="ECO:0000313" key="3">
    <source>
        <dbReference type="EMBL" id="ETO09270.1"/>
    </source>
</evidence>
<keyword evidence="2" id="KW-0472">Membrane</keyword>
<keyword evidence="4" id="KW-1185">Reference proteome</keyword>
<keyword evidence="2" id="KW-0812">Transmembrane</keyword>
<organism evidence="3 4">
    <name type="scientific">Reticulomyxa filosa</name>
    <dbReference type="NCBI Taxonomy" id="46433"/>
    <lineage>
        <taxon>Eukaryota</taxon>
        <taxon>Sar</taxon>
        <taxon>Rhizaria</taxon>
        <taxon>Retaria</taxon>
        <taxon>Foraminifera</taxon>
        <taxon>Monothalamids</taxon>
        <taxon>Reticulomyxidae</taxon>
        <taxon>Reticulomyxa</taxon>
    </lineage>
</organism>
<sequence length="258" mass="30688">MRVCVCVCDVVSLCSVLEQMNGNDDQLEIKKQMIEELDEKVRVGFDLHMMTMKKKSGKNKLENSIDQAISMVCHLFWKRRGGGEEKENKRLYKKKKKIYICICICIYIIYLYITERQWRKYEQSGKERRQWNDDDRDNNERERRAGDASDKLSRTMLRFLEDNNILEDLSLMGTIHGEERTVDLSERNWKETSHISRVEYGFEIFQHFAAWSNKTFSKSSSRPWLWKAMHCSIHSKCYANWLRPRSRLCTRDSSSNGI</sequence>
<feature type="region of interest" description="Disordered" evidence="1">
    <location>
        <begin position="124"/>
        <end position="148"/>
    </location>
</feature>
<comment type="caution">
    <text evidence="3">The sequence shown here is derived from an EMBL/GenBank/DDBJ whole genome shotgun (WGS) entry which is preliminary data.</text>
</comment>
<evidence type="ECO:0000313" key="4">
    <source>
        <dbReference type="Proteomes" id="UP000023152"/>
    </source>
</evidence>
<proteinExistence type="predicted"/>
<evidence type="ECO:0000256" key="1">
    <source>
        <dbReference type="SAM" id="MobiDB-lite"/>
    </source>
</evidence>
<gene>
    <name evidence="3" type="ORF">RFI_28117</name>
</gene>
<keyword evidence="2" id="KW-1133">Transmembrane helix</keyword>
<dbReference type="Proteomes" id="UP000023152">
    <property type="component" value="Unassembled WGS sequence"/>
</dbReference>
<dbReference type="AlphaFoldDB" id="X6M8B7"/>
<reference evidence="3 4" key="1">
    <citation type="journal article" date="2013" name="Curr. Biol.">
        <title>The Genome of the Foraminiferan Reticulomyxa filosa.</title>
        <authorList>
            <person name="Glockner G."/>
            <person name="Hulsmann N."/>
            <person name="Schleicher M."/>
            <person name="Noegel A.A."/>
            <person name="Eichinger L."/>
            <person name="Gallinger C."/>
            <person name="Pawlowski J."/>
            <person name="Sierra R."/>
            <person name="Euteneuer U."/>
            <person name="Pillet L."/>
            <person name="Moustafa A."/>
            <person name="Platzer M."/>
            <person name="Groth M."/>
            <person name="Szafranski K."/>
            <person name="Schliwa M."/>
        </authorList>
    </citation>
    <scope>NUCLEOTIDE SEQUENCE [LARGE SCALE GENOMIC DNA]</scope>
</reference>